<dbReference type="InterPro" id="IPR005338">
    <property type="entry name" value="Anhydro_N_Ac-Mur_kinase"/>
</dbReference>
<comment type="catalytic activity">
    <reaction evidence="1">
        <text>1,6-anhydro-N-acetyl-beta-muramate + ATP + H2O = N-acetyl-D-muramate 6-phosphate + ADP + H(+)</text>
        <dbReference type="Rhea" id="RHEA:24952"/>
        <dbReference type="ChEBI" id="CHEBI:15377"/>
        <dbReference type="ChEBI" id="CHEBI:15378"/>
        <dbReference type="ChEBI" id="CHEBI:30616"/>
        <dbReference type="ChEBI" id="CHEBI:58690"/>
        <dbReference type="ChEBI" id="CHEBI:58722"/>
        <dbReference type="ChEBI" id="CHEBI:456216"/>
        <dbReference type="EC" id="2.7.1.170"/>
    </reaction>
</comment>
<dbReference type="GO" id="GO:0016773">
    <property type="term" value="F:phosphotransferase activity, alcohol group as acceptor"/>
    <property type="evidence" value="ECO:0007669"/>
    <property type="project" value="UniProtKB-UniRule"/>
</dbReference>
<gene>
    <name evidence="1 2" type="primary">anmK</name>
    <name evidence="2" type="ORF">NCTC10699_00305</name>
</gene>
<keyword evidence="1 2" id="KW-0418">Kinase</keyword>
<comment type="pathway">
    <text evidence="1">Cell wall biogenesis; peptidoglycan recycling.</text>
</comment>
<evidence type="ECO:0000313" key="2">
    <source>
        <dbReference type="EMBL" id="SUB32722.1"/>
    </source>
</evidence>
<dbReference type="Gene3D" id="3.30.420.40">
    <property type="match status" value="2"/>
</dbReference>
<dbReference type="GO" id="GO:0005524">
    <property type="term" value="F:ATP binding"/>
    <property type="evidence" value="ECO:0007669"/>
    <property type="project" value="UniProtKB-UniRule"/>
</dbReference>
<evidence type="ECO:0000313" key="3">
    <source>
        <dbReference type="Proteomes" id="UP000254280"/>
    </source>
</evidence>
<dbReference type="NCBIfam" id="NF007148">
    <property type="entry name" value="PRK09585.3-2"/>
    <property type="match status" value="1"/>
</dbReference>
<dbReference type="PANTHER" id="PTHR30605">
    <property type="entry name" value="ANHYDRO-N-ACETYLMURAMIC ACID KINASE"/>
    <property type="match status" value="1"/>
</dbReference>
<organism evidence="2 3">
    <name type="scientific">[Pasteurella] mairii</name>
    <dbReference type="NCBI Taxonomy" id="757"/>
    <lineage>
        <taxon>Bacteria</taxon>
        <taxon>Pseudomonadati</taxon>
        <taxon>Pseudomonadota</taxon>
        <taxon>Gammaproteobacteria</taxon>
        <taxon>Pasteurellales</taxon>
        <taxon>Pasteurellaceae</taxon>
    </lineage>
</organism>
<evidence type="ECO:0000256" key="1">
    <source>
        <dbReference type="HAMAP-Rule" id="MF_01270"/>
    </source>
</evidence>
<dbReference type="SUPFAM" id="SSF53067">
    <property type="entry name" value="Actin-like ATPase domain"/>
    <property type="match status" value="1"/>
</dbReference>
<dbReference type="Pfam" id="PF03702">
    <property type="entry name" value="AnmK"/>
    <property type="match status" value="1"/>
</dbReference>
<dbReference type="InterPro" id="IPR043129">
    <property type="entry name" value="ATPase_NBD"/>
</dbReference>
<dbReference type="NCBIfam" id="NF007139">
    <property type="entry name" value="PRK09585.1-3"/>
    <property type="match status" value="1"/>
</dbReference>
<protein>
    <recommendedName>
        <fullName evidence="1">Anhydro-N-acetylmuramic acid kinase</fullName>
        <ecNumber evidence="1">2.7.1.170</ecNumber>
    </recommendedName>
    <alternativeName>
        <fullName evidence="1">AnhMurNAc kinase</fullName>
    </alternativeName>
</protein>
<dbReference type="Proteomes" id="UP000254280">
    <property type="component" value="Unassembled WGS sequence"/>
</dbReference>
<comment type="function">
    <text evidence="1">Catalyzes the specific phosphorylation of 1,6-anhydro-N-acetylmuramic acid (anhMurNAc) with the simultaneous cleavage of the 1,6-anhydro ring, generating MurNAc-6-P. Is required for the utilization of anhMurNAc either imported from the medium or derived from its own cell wall murein, and thus plays a role in cell wall recycling.</text>
</comment>
<feature type="binding site" evidence="1">
    <location>
        <begin position="24"/>
        <end position="31"/>
    </location>
    <ligand>
        <name>ATP</name>
        <dbReference type="ChEBI" id="CHEBI:30616"/>
    </ligand>
</feature>
<dbReference type="HAMAP" id="MF_01270">
    <property type="entry name" value="AnhMurNAc_kinase"/>
    <property type="match status" value="1"/>
</dbReference>
<dbReference type="EC" id="2.7.1.170" evidence="1"/>
<proteinExistence type="inferred from homology"/>
<comment type="pathway">
    <text evidence="1">Amino-sugar metabolism; 1,6-anhydro-N-acetylmuramate degradation.</text>
</comment>
<dbReference type="CDD" id="cd24050">
    <property type="entry name" value="ASKHA_NBD_ANMK"/>
    <property type="match status" value="1"/>
</dbReference>
<reference evidence="2 3" key="1">
    <citation type="submission" date="2018-06" db="EMBL/GenBank/DDBJ databases">
        <authorList>
            <consortium name="Pathogen Informatics"/>
            <person name="Doyle S."/>
        </authorList>
    </citation>
    <scope>NUCLEOTIDE SEQUENCE [LARGE SCALE GENOMIC DNA]</scope>
    <source>
        <strain evidence="2 3">NCTC10699</strain>
    </source>
</reference>
<comment type="similarity">
    <text evidence="1">Belongs to the anhydro-N-acetylmuramic acid kinase family.</text>
</comment>
<dbReference type="AlphaFoldDB" id="A0A379B2Q4"/>
<dbReference type="EMBL" id="UGSS01000002">
    <property type="protein sequence ID" value="SUB32722.1"/>
    <property type="molecule type" value="Genomic_DNA"/>
</dbReference>
<dbReference type="PANTHER" id="PTHR30605:SF0">
    <property type="entry name" value="ANHYDRO-N-ACETYLMURAMIC ACID KINASE"/>
    <property type="match status" value="1"/>
</dbReference>
<dbReference type="GO" id="GO:0009254">
    <property type="term" value="P:peptidoglycan turnover"/>
    <property type="evidence" value="ECO:0007669"/>
    <property type="project" value="UniProtKB-UniRule"/>
</dbReference>
<keyword evidence="1" id="KW-0547">Nucleotide-binding</keyword>
<dbReference type="GO" id="GO:0006040">
    <property type="term" value="P:amino sugar metabolic process"/>
    <property type="evidence" value="ECO:0007669"/>
    <property type="project" value="InterPro"/>
</dbReference>
<name>A0A379B2Q4_9PAST</name>
<accession>A0A379B2Q4</accession>
<dbReference type="GO" id="GO:0097175">
    <property type="term" value="P:1,6-anhydro-N-acetyl-beta-muramic acid catabolic process"/>
    <property type="evidence" value="ECO:0007669"/>
    <property type="project" value="UniProtKB-UniRule"/>
</dbReference>
<dbReference type="UniPathway" id="UPA00544"/>
<keyword evidence="1 2" id="KW-0808">Transferase</keyword>
<sequence>MPRNSPNEIKSMEHTAYYIGVMSGTSLDGIDLALVNFAKNSPRFLPQLVAAEMQPMPQDLRRQLSELLRSGQTDLQQLGELDHRLGLLYAQSINQFLAKHQLNAEHIQAIGCHGQTIWHAPQGSYPFTMQIGDANLIATHTNITTVADFRRKDMAYGGQGAPLVPAFHQALFARDDRMTVVLNIGGISNITQLIPEMPVIGYDTGPGNALLDSWIEKQLGEPYDCDAQWAKTGKIHTALLSELLKEPYFEHPPPKSTGRELFNLTWLDKKLQYFSAILPQDVQATLLEFTAQCNAQALRQIGGQCELPKVLMVCGGGAKNPLLMQRLALLSPEWHVATTSDFGLDADYVEAAAFAWLAYQRMHNLSGNLPSVTGAKRAVSLGVIYPK</sequence>
<dbReference type="GO" id="GO:0016301">
    <property type="term" value="F:kinase activity"/>
    <property type="evidence" value="ECO:0007669"/>
    <property type="project" value="UniProtKB-KW"/>
</dbReference>
<keyword evidence="3" id="KW-1185">Reference proteome</keyword>
<keyword evidence="1" id="KW-0119">Carbohydrate metabolism</keyword>
<dbReference type="UniPathway" id="UPA00343"/>
<keyword evidence="1" id="KW-0067">ATP-binding</keyword>